<reference evidence="2" key="2">
    <citation type="submission" date="2015-01" db="EMBL/GenBank/DDBJ databases">
        <title>Evolutionary Origins and Diversification of the Mycorrhizal Mutualists.</title>
        <authorList>
            <consortium name="DOE Joint Genome Institute"/>
            <consortium name="Mycorrhizal Genomics Consortium"/>
            <person name="Kohler A."/>
            <person name="Kuo A."/>
            <person name="Nagy L.G."/>
            <person name="Floudas D."/>
            <person name="Copeland A."/>
            <person name="Barry K.W."/>
            <person name="Cichocki N."/>
            <person name="Veneault-Fourrey C."/>
            <person name="LaButti K."/>
            <person name="Lindquist E.A."/>
            <person name="Lipzen A."/>
            <person name="Lundell T."/>
            <person name="Morin E."/>
            <person name="Murat C."/>
            <person name="Riley R."/>
            <person name="Ohm R."/>
            <person name="Sun H."/>
            <person name="Tunlid A."/>
            <person name="Henrissat B."/>
            <person name="Grigoriev I.V."/>
            <person name="Hibbett D.S."/>
            <person name="Martin F."/>
        </authorList>
    </citation>
    <scope>NUCLEOTIDE SEQUENCE [LARGE SCALE GENOMIC DNA]</scope>
    <source>
        <strain evidence="2">h7</strain>
    </source>
</reference>
<name>A0A0C3CZZ4_HEBCY</name>
<gene>
    <name evidence="1" type="ORF">M413DRAFT_6641</name>
</gene>
<dbReference type="OrthoDB" id="10003767at2759"/>
<evidence type="ECO:0000313" key="2">
    <source>
        <dbReference type="Proteomes" id="UP000053424"/>
    </source>
</evidence>
<keyword evidence="2" id="KW-1185">Reference proteome</keyword>
<sequence length="163" mass="18731">MFRTWSRLSDPSKAAITREIASYVMQMRKDCVLHKIGALYHDSDGEVTIGPIVTQLMFMNGRRQSISRNRGPYRHDTDYVRAPIDVQIADVHFLNAMPSDDPNFNEGVFEDDPDTRWRASSLIPMTFAQGEKNAPFRTTLLHPHLSLDNTLWLTRIRSKLPES</sequence>
<dbReference type="Proteomes" id="UP000053424">
    <property type="component" value="Unassembled WGS sequence"/>
</dbReference>
<accession>A0A0C3CZZ4</accession>
<dbReference type="AlphaFoldDB" id="A0A0C3CZZ4"/>
<dbReference type="HOGENOM" id="CLU_1627259_0_0_1"/>
<evidence type="ECO:0000313" key="1">
    <source>
        <dbReference type="EMBL" id="KIM49734.1"/>
    </source>
</evidence>
<dbReference type="EMBL" id="KN831768">
    <property type="protein sequence ID" value="KIM49734.1"/>
    <property type="molecule type" value="Genomic_DNA"/>
</dbReference>
<protein>
    <submittedName>
        <fullName evidence="1">Uncharacterized protein</fullName>
    </submittedName>
</protein>
<organism evidence="1 2">
    <name type="scientific">Hebeloma cylindrosporum</name>
    <dbReference type="NCBI Taxonomy" id="76867"/>
    <lineage>
        <taxon>Eukaryota</taxon>
        <taxon>Fungi</taxon>
        <taxon>Dikarya</taxon>
        <taxon>Basidiomycota</taxon>
        <taxon>Agaricomycotina</taxon>
        <taxon>Agaricomycetes</taxon>
        <taxon>Agaricomycetidae</taxon>
        <taxon>Agaricales</taxon>
        <taxon>Agaricineae</taxon>
        <taxon>Hymenogastraceae</taxon>
        <taxon>Hebeloma</taxon>
    </lineage>
</organism>
<reference evidence="1 2" key="1">
    <citation type="submission" date="2014-04" db="EMBL/GenBank/DDBJ databases">
        <authorList>
            <consortium name="DOE Joint Genome Institute"/>
            <person name="Kuo A."/>
            <person name="Gay G."/>
            <person name="Dore J."/>
            <person name="Kohler A."/>
            <person name="Nagy L.G."/>
            <person name="Floudas D."/>
            <person name="Copeland A."/>
            <person name="Barry K.W."/>
            <person name="Cichocki N."/>
            <person name="Veneault-Fourrey C."/>
            <person name="LaButti K."/>
            <person name="Lindquist E.A."/>
            <person name="Lipzen A."/>
            <person name="Lundell T."/>
            <person name="Morin E."/>
            <person name="Murat C."/>
            <person name="Sun H."/>
            <person name="Tunlid A."/>
            <person name="Henrissat B."/>
            <person name="Grigoriev I.V."/>
            <person name="Hibbett D.S."/>
            <person name="Martin F."/>
            <person name="Nordberg H.P."/>
            <person name="Cantor M.N."/>
            <person name="Hua S.X."/>
        </authorList>
    </citation>
    <scope>NUCLEOTIDE SEQUENCE [LARGE SCALE GENOMIC DNA]</scope>
    <source>
        <strain evidence="2">h7</strain>
    </source>
</reference>
<proteinExistence type="predicted"/>